<sequence length="855" mass="98627">MTHQFQSSLENAVQSHEDTQKAFVEFQSKLEAEQHQSLLNQELIKELQSSLEMEKHAHNASDQSVVFLKSKLVEEQKRSQASINEVAKLTEQCVLAKEGLQNLTSEVTEKVEAVTRGFKSILEREKLSRDASEQKVVFLESQFAEEKNRHEESKGEVSRLTEQCQLAKKYVQALESEVGEKIREITSNFQSLLKQERHEHELSMKNFDSQLKAYQQESLSRNKLIADLQAELTEEKKGHDLTKKITDLEVKAKELAKTEVAKLTKQFHLAKENVQSLETEVGDRIKEVTSEFENILQKEKHANETVMKNITSKFDTELAMVKQDALKSEKLASDLKKELAGEKKGHDLAKERIIEFQTKLLSEQTENEKLTNEFIVAKAHIQKMDMEVVEKIKELSTSLELAISKEKQAHQLTKFRLEEMADLRQKEKVNLEKELLEAKQENKLVNEQMDGLKRQLDSERKDKEIAQSEAMKLNEQCDQAKMQVHEMEVEVGEQIKEISASLELSVIKEQSEHQVTKQKLKEVESLHNNGKERFEEEMASKQNELRSQEQTIVDLTEKLAHVENLFFDEKKYSTNEIESLNQQLDSKTKFAKNLNVQLEDLAEELNLTDDNYHQIQEELKAMSTKAYTLQQRLQQRELEIRKQVDEIFTLEINEKKGNSNRQRLKFDLGSSNKQLKHQKALNRDLINQLRQKDDLLTKTENKLSATKRFVEVLKNNDASKDGGDNSNKSKKKPNRKRKSKSSHVIQVLPRPTITNLKEEEVNQTDDARLREEFTNENITPQTPNNTIVGDKGENYTNIDNITMKPKVVPITANTNCQEKYKNNTQIAENTVKEFPYGKDNGNNTEISNVKNTSDA</sequence>
<feature type="coiled-coil region" evidence="1">
    <location>
        <begin position="672"/>
        <end position="702"/>
    </location>
</feature>
<dbReference type="Proteomes" id="UP000594262">
    <property type="component" value="Unplaced"/>
</dbReference>
<feature type="coiled-coil region" evidence="1">
    <location>
        <begin position="72"/>
        <end position="217"/>
    </location>
</feature>
<feature type="coiled-coil region" evidence="1">
    <location>
        <begin position="421"/>
        <end position="490"/>
    </location>
</feature>
<keyword evidence="4" id="KW-1185">Reference proteome</keyword>
<feature type="compositionally biased region" description="Basic residues" evidence="2">
    <location>
        <begin position="728"/>
        <end position="741"/>
    </location>
</feature>
<keyword evidence="1" id="KW-0175">Coiled coil</keyword>
<feature type="region of interest" description="Disordered" evidence="2">
    <location>
        <begin position="833"/>
        <end position="855"/>
    </location>
</feature>
<dbReference type="AlphaFoldDB" id="A0A7M5V881"/>
<proteinExistence type="predicted"/>
<feature type="coiled-coil region" evidence="1">
    <location>
        <begin position="531"/>
        <end position="565"/>
    </location>
</feature>
<feature type="region of interest" description="Disordered" evidence="2">
    <location>
        <begin position="714"/>
        <end position="744"/>
    </location>
</feature>
<dbReference type="EnsemblMetazoa" id="CLYHEMT011500.1">
    <property type="protein sequence ID" value="CLYHEMP011500.1"/>
    <property type="gene ID" value="CLYHEMG011500"/>
</dbReference>
<reference evidence="3" key="1">
    <citation type="submission" date="2021-01" db="UniProtKB">
        <authorList>
            <consortium name="EnsemblMetazoa"/>
        </authorList>
    </citation>
    <scope>IDENTIFICATION</scope>
</reference>
<name>A0A7M5V881_9CNID</name>
<protein>
    <submittedName>
        <fullName evidence="3">Uncharacterized protein</fullName>
    </submittedName>
</protein>
<evidence type="ECO:0000313" key="3">
    <source>
        <dbReference type="EnsemblMetazoa" id="CLYHEMP011500.1"/>
    </source>
</evidence>
<accession>A0A7M5V881</accession>
<feature type="coiled-coil region" evidence="1">
    <location>
        <begin position="253"/>
        <end position="280"/>
    </location>
</feature>
<evidence type="ECO:0000313" key="4">
    <source>
        <dbReference type="Proteomes" id="UP000594262"/>
    </source>
</evidence>
<feature type="coiled-coil region" evidence="1">
    <location>
        <begin position="591"/>
        <end position="618"/>
    </location>
</feature>
<evidence type="ECO:0000256" key="2">
    <source>
        <dbReference type="SAM" id="MobiDB-lite"/>
    </source>
</evidence>
<feature type="compositionally biased region" description="Polar residues" evidence="2">
    <location>
        <begin position="840"/>
        <end position="855"/>
    </location>
</feature>
<evidence type="ECO:0000256" key="1">
    <source>
        <dbReference type="SAM" id="Coils"/>
    </source>
</evidence>
<organism evidence="3 4">
    <name type="scientific">Clytia hemisphaerica</name>
    <dbReference type="NCBI Taxonomy" id="252671"/>
    <lineage>
        <taxon>Eukaryota</taxon>
        <taxon>Metazoa</taxon>
        <taxon>Cnidaria</taxon>
        <taxon>Hydrozoa</taxon>
        <taxon>Hydroidolina</taxon>
        <taxon>Leptothecata</taxon>
        <taxon>Obeliida</taxon>
        <taxon>Clytiidae</taxon>
        <taxon>Clytia</taxon>
    </lineage>
</organism>